<accession>A0A6A4TK74</accession>
<comment type="caution">
    <text evidence="1">The sequence shown here is derived from an EMBL/GenBank/DDBJ whole genome shotgun (WGS) entry which is preliminary data.</text>
</comment>
<evidence type="ECO:0000313" key="2">
    <source>
        <dbReference type="Proteomes" id="UP000438429"/>
    </source>
</evidence>
<organism evidence="1 2">
    <name type="scientific">Scophthalmus maximus</name>
    <name type="common">Turbot</name>
    <name type="synonym">Psetta maxima</name>
    <dbReference type="NCBI Taxonomy" id="52904"/>
    <lineage>
        <taxon>Eukaryota</taxon>
        <taxon>Metazoa</taxon>
        <taxon>Chordata</taxon>
        <taxon>Craniata</taxon>
        <taxon>Vertebrata</taxon>
        <taxon>Euteleostomi</taxon>
        <taxon>Actinopterygii</taxon>
        <taxon>Neopterygii</taxon>
        <taxon>Teleostei</taxon>
        <taxon>Neoteleostei</taxon>
        <taxon>Acanthomorphata</taxon>
        <taxon>Carangaria</taxon>
        <taxon>Pleuronectiformes</taxon>
        <taxon>Pleuronectoidei</taxon>
        <taxon>Scophthalmidae</taxon>
        <taxon>Scophthalmus</taxon>
    </lineage>
</organism>
<dbReference type="EMBL" id="VEVO01000004">
    <property type="protein sequence ID" value="KAF0043624.1"/>
    <property type="molecule type" value="Genomic_DNA"/>
</dbReference>
<evidence type="ECO:0000313" key="1">
    <source>
        <dbReference type="EMBL" id="KAF0043624.1"/>
    </source>
</evidence>
<dbReference type="Proteomes" id="UP000438429">
    <property type="component" value="Unassembled WGS sequence"/>
</dbReference>
<reference evidence="1 2" key="1">
    <citation type="submission" date="2019-06" db="EMBL/GenBank/DDBJ databases">
        <title>Draft genomes of female and male turbot (Scophthalmus maximus).</title>
        <authorList>
            <person name="Xu H."/>
            <person name="Xu X.-W."/>
            <person name="Shao C."/>
            <person name="Chen S."/>
        </authorList>
    </citation>
    <scope>NUCLEOTIDE SEQUENCE [LARGE SCALE GENOMIC DNA]</scope>
    <source>
        <strain evidence="1">Ysfricsl-2016a</strain>
        <tissue evidence="1">Blood</tissue>
    </source>
</reference>
<name>A0A6A4TK74_SCOMX</name>
<gene>
    <name evidence="1" type="ORF">F2P81_004961</name>
</gene>
<protein>
    <submittedName>
        <fullName evidence="1">Uncharacterized protein</fullName>
    </submittedName>
</protein>
<proteinExistence type="predicted"/>
<dbReference type="AlphaFoldDB" id="A0A6A4TK74"/>
<sequence length="110" mass="12501">MLHMRGLRGLGLRVHVNKAIGFLNTPNLAFPRFGRAGEVSSDSPTRSLFARQRCTMERCTSMQSYGGLCRRSRPADVKLGKQEKKLSWSSRSRRDCLSSTQLPDLHNFEF</sequence>